<dbReference type="Gene3D" id="4.10.365.10">
    <property type="entry name" value="p27"/>
    <property type="match status" value="1"/>
</dbReference>
<dbReference type="InterPro" id="IPR029841">
    <property type="entry name" value="CDKN1A"/>
</dbReference>
<evidence type="ECO:0000313" key="4">
    <source>
        <dbReference type="EMBL" id="KFQ22760.1"/>
    </source>
</evidence>
<comment type="similarity">
    <text evidence="1">Belongs to the CDI family.</text>
</comment>
<dbReference type="GO" id="GO:0072331">
    <property type="term" value="P:signal transduction by p53 class mediator"/>
    <property type="evidence" value="ECO:0007669"/>
    <property type="project" value="InterPro"/>
</dbReference>
<evidence type="ECO:0000259" key="3">
    <source>
        <dbReference type="Pfam" id="PF02234"/>
    </source>
</evidence>
<dbReference type="GO" id="GO:0005634">
    <property type="term" value="C:nucleus"/>
    <property type="evidence" value="ECO:0007669"/>
    <property type="project" value="InterPro"/>
</dbReference>
<reference evidence="4 5" key="1">
    <citation type="submission" date="2014-04" db="EMBL/GenBank/DDBJ databases">
        <title>Genome evolution of avian class.</title>
        <authorList>
            <person name="Zhang G."/>
            <person name="Li C."/>
        </authorList>
    </citation>
    <scope>NUCLEOTIDE SEQUENCE [LARGE SCALE GENOMIC DNA]</scope>
    <source>
        <strain evidence="4">BGI_N331</strain>
    </source>
</reference>
<keyword evidence="5" id="KW-1185">Reference proteome</keyword>
<dbReference type="PANTHER" id="PTHR46778">
    <property type="entry name" value="CYCLIN-DEPENDENT KINASE INHIBITOR 1-RELATED"/>
    <property type="match status" value="1"/>
</dbReference>
<dbReference type="GO" id="GO:0007346">
    <property type="term" value="P:regulation of mitotic cell cycle"/>
    <property type="evidence" value="ECO:0007669"/>
    <property type="project" value="InterPro"/>
</dbReference>
<dbReference type="AlphaFoldDB" id="A0A091QCU5"/>
<organism evidence="4 5">
    <name type="scientific">Merops nubicus</name>
    <name type="common">Northern carmine bee-eater</name>
    <dbReference type="NCBI Taxonomy" id="57421"/>
    <lineage>
        <taxon>Eukaryota</taxon>
        <taxon>Metazoa</taxon>
        <taxon>Chordata</taxon>
        <taxon>Craniata</taxon>
        <taxon>Vertebrata</taxon>
        <taxon>Euteleostomi</taxon>
        <taxon>Archelosauria</taxon>
        <taxon>Archosauria</taxon>
        <taxon>Dinosauria</taxon>
        <taxon>Saurischia</taxon>
        <taxon>Theropoda</taxon>
        <taxon>Coelurosauria</taxon>
        <taxon>Aves</taxon>
        <taxon>Neognathae</taxon>
        <taxon>Neoaves</taxon>
        <taxon>Telluraves</taxon>
        <taxon>Coraciimorphae</taxon>
        <taxon>Coraciiformes</taxon>
        <taxon>Meropidae</taxon>
        <taxon>Merops</taxon>
    </lineage>
</organism>
<dbReference type="InterPro" id="IPR003175">
    <property type="entry name" value="CDI_dom"/>
</dbReference>
<dbReference type="EMBL" id="KK693276">
    <property type="protein sequence ID" value="KFQ22760.1"/>
    <property type="molecule type" value="Genomic_DNA"/>
</dbReference>
<accession>A0A091QCU5</accession>
<dbReference type="Proteomes" id="UP000052967">
    <property type="component" value="Unassembled WGS sequence"/>
</dbReference>
<evidence type="ECO:0000256" key="1">
    <source>
        <dbReference type="ARBA" id="ARBA00006726"/>
    </source>
</evidence>
<feature type="domain" description="Cyclin-dependent kinase inhibitor" evidence="3">
    <location>
        <begin position="2"/>
        <end position="48"/>
    </location>
</feature>
<feature type="non-terminal residue" evidence="4">
    <location>
        <position position="1"/>
    </location>
</feature>
<keyword evidence="2" id="KW-0649">Protein kinase inhibitor</keyword>
<evidence type="ECO:0000313" key="5">
    <source>
        <dbReference type="Proteomes" id="UP000052967"/>
    </source>
</evidence>
<sequence>RNLFGSVSHEQLQEDFQHILHNSARCAQQRWNFDFLQDMPVQGLLHWE</sequence>
<dbReference type="GO" id="GO:0004861">
    <property type="term" value="F:cyclin-dependent protein serine/threonine kinase inhibitor activity"/>
    <property type="evidence" value="ECO:0007669"/>
    <property type="project" value="InterPro"/>
</dbReference>
<dbReference type="Pfam" id="PF02234">
    <property type="entry name" value="CDI"/>
    <property type="match status" value="1"/>
</dbReference>
<evidence type="ECO:0000256" key="2">
    <source>
        <dbReference type="ARBA" id="ARBA00023013"/>
    </source>
</evidence>
<dbReference type="InterPro" id="IPR044898">
    <property type="entry name" value="CDI_dom_sf"/>
</dbReference>
<protein>
    <submittedName>
        <fullName evidence="4">Cyclin-dependent kinase inhibitor 1B</fullName>
    </submittedName>
</protein>
<dbReference type="PANTHER" id="PTHR46778:SF2">
    <property type="entry name" value="CYCLIN-DEPENDENT KINASE INHIBITOR DOMAIN-CONTAINING PROTEIN"/>
    <property type="match status" value="1"/>
</dbReference>
<gene>
    <name evidence="4" type="ORF">N331_12723</name>
</gene>
<name>A0A091QCU5_MERNU</name>
<feature type="non-terminal residue" evidence="4">
    <location>
        <position position="48"/>
    </location>
</feature>
<proteinExistence type="inferred from homology"/>